<feature type="domain" description="Beta-galactosidase 1-like first all-beta" evidence="6">
    <location>
        <begin position="641"/>
        <end position="751"/>
    </location>
</feature>
<feature type="domain" description="Beta-galactosidase galactose-binding" evidence="7">
    <location>
        <begin position="898"/>
        <end position="959"/>
    </location>
</feature>
<proteinExistence type="inferred from homology"/>
<dbReference type="Pfam" id="PF01301">
    <property type="entry name" value="Glyco_hydro_35"/>
    <property type="match status" value="1"/>
</dbReference>
<dbReference type="Gene3D" id="3.20.20.80">
    <property type="entry name" value="Glycosidases"/>
    <property type="match status" value="1"/>
</dbReference>
<feature type="domain" description="Glycoside hydrolase 35 catalytic" evidence="5">
    <location>
        <begin position="33"/>
        <end position="340"/>
    </location>
</feature>
<evidence type="ECO:0000256" key="4">
    <source>
        <dbReference type="RuleBase" id="RU003679"/>
    </source>
</evidence>
<dbReference type="Pfam" id="PF21467">
    <property type="entry name" value="BetaGal_gal-bd"/>
    <property type="match status" value="1"/>
</dbReference>
<evidence type="ECO:0000259" key="5">
    <source>
        <dbReference type="Pfam" id="PF01301"/>
    </source>
</evidence>
<dbReference type="SUPFAM" id="SSF49785">
    <property type="entry name" value="Galactose-binding domain-like"/>
    <property type="match status" value="1"/>
</dbReference>
<dbReference type="RefSeq" id="WP_221790315.1">
    <property type="nucleotide sequence ID" value="NZ_JACLIC010000039.1"/>
</dbReference>
<dbReference type="Pfam" id="PF21317">
    <property type="entry name" value="BetaGal_ABD_1"/>
    <property type="match status" value="1"/>
</dbReference>
<evidence type="ECO:0000256" key="2">
    <source>
        <dbReference type="ARBA" id="ARBA00022801"/>
    </source>
</evidence>
<evidence type="ECO:0000313" key="8">
    <source>
        <dbReference type="EMBL" id="MBY0205887.1"/>
    </source>
</evidence>
<name>A0ABS7KPM3_9BACL</name>
<dbReference type="PANTHER" id="PTHR23421">
    <property type="entry name" value="BETA-GALACTOSIDASE RELATED"/>
    <property type="match status" value="1"/>
</dbReference>
<dbReference type="InterPro" id="IPR001944">
    <property type="entry name" value="Glycoside_Hdrlase_35"/>
</dbReference>
<evidence type="ECO:0000256" key="1">
    <source>
        <dbReference type="ARBA" id="ARBA00009809"/>
    </source>
</evidence>
<evidence type="ECO:0000259" key="6">
    <source>
        <dbReference type="Pfam" id="PF21317"/>
    </source>
</evidence>
<gene>
    <name evidence="8" type="ORF">H7T88_22010</name>
</gene>
<reference evidence="8 9" key="1">
    <citation type="submission" date="2020-08" db="EMBL/GenBank/DDBJ databases">
        <title>Fungal Genomes of the International Space Station.</title>
        <authorList>
            <person name="Seuylemezian A."/>
            <person name="Singh N.K."/>
            <person name="Wood J."/>
            <person name="Venkateswaran K."/>
        </authorList>
    </citation>
    <scope>NUCLEOTIDE SEQUENCE [LARGE SCALE GENOMIC DNA]</scope>
    <source>
        <strain evidence="8 9">S/N-304-OC-R4</strain>
    </source>
</reference>
<evidence type="ECO:0000256" key="3">
    <source>
        <dbReference type="ARBA" id="ARBA00023295"/>
    </source>
</evidence>
<dbReference type="Proteomes" id="UP000706031">
    <property type="component" value="Unassembled WGS sequence"/>
</dbReference>
<keyword evidence="9" id="KW-1185">Reference proteome</keyword>
<comment type="similarity">
    <text evidence="1 4">Belongs to the glycosyl hydrolase 35 family.</text>
</comment>
<keyword evidence="3" id="KW-0326">Glycosidase</keyword>
<protein>
    <submittedName>
        <fullName evidence="8">Beta-galactosidase</fullName>
    </submittedName>
</protein>
<dbReference type="SUPFAM" id="SSF51445">
    <property type="entry name" value="(Trans)glycosidases"/>
    <property type="match status" value="1"/>
</dbReference>
<comment type="caution">
    <text evidence="8">The sequence shown here is derived from an EMBL/GenBank/DDBJ whole genome shotgun (WGS) entry which is preliminary data.</text>
</comment>
<dbReference type="InterPro" id="IPR048912">
    <property type="entry name" value="BetaGal1-like_ABD1"/>
</dbReference>
<dbReference type="Gene3D" id="2.60.120.260">
    <property type="entry name" value="Galactose-binding domain-like"/>
    <property type="match status" value="2"/>
</dbReference>
<organism evidence="8 9">
    <name type="scientific">Paenibacillus cucumis</name>
    <name type="common">ex Kampfer et al. 2016</name>
    <dbReference type="NCBI Taxonomy" id="1776858"/>
    <lineage>
        <taxon>Bacteria</taxon>
        <taxon>Bacillati</taxon>
        <taxon>Bacillota</taxon>
        <taxon>Bacilli</taxon>
        <taxon>Bacillales</taxon>
        <taxon>Paenibacillaceae</taxon>
        <taxon>Paenibacillus</taxon>
    </lineage>
</organism>
<dbReference type="InterPro" id="IPR008979">
    <property type="entry name" value="Galactose-bd-like_sf"/>
</dbReference>
<dbReference type="InterPro" id="IPR048913">
    <property type="entry name" value="BetaGal_gal-bd"/>
</dbReference>
<accession>A0ABS7KPM3</accession>
<dbReference type="PRINTS" id="PR00742">
    <property type="entry name" value="GLHYDRLASE35"/>
</dbReference>
<sequence>MTEPTSLLFQEQENNKLSSKNDVHTELTYDARSFYLNGERIFLNSATIHYFRMPKEEWRDVLMKAKLAGMNCIDTYFAWNVHEPEEGQWSFEGDNDCGAFLDLCAELGMWVIARPGPFICAEWDFGGFPYWLGTKENVKFRENNETYLHYVQLYFDQIIPVIRKRQLSAGGTVILVQVENEYGYLMDDDAASTHMTTLRDGILERGIDVPLITCVGGAEGTIEGANFWSGADGHYANLRSKQPDTPKIVTEFWTGWFENWGGPSAIQKTPSLLDRRIMEILRAGYTGISYYMFYGGTNFGGYGGRTLGDSDIFMITSYDYDAPLSEYGRVTPKYAVTKNLSYFVRAFGSLLMESEEIVAEKIQVRHPGGISVRGRQAEEEKIWFVESHKDERETVSVTLEEGRTLPISIHPGQIVPLLDRVQIAEQVYLTAGALITGKEMINGELTLFITADRGQRSVVELELGAKQDAMAGGLILKESTMQVLIEQDAGRNAYRFDLFHFQEPGIMRFEASGIAIRFIILDRDAMNRTWRMESADGKSLRYAIGFDDVDVTASGQVKGMISDPERTTMLLGDWQDGEQTRTGREFFTQEVETQPESASIAVEHQPAWVIPAAPLAPVLCKSPEFSRVTLTAKQRSASGHPIDFSKYGQDFGYLLYECDFDSTVDGMMNLVLPNIQDTARIIVNGAEQALVRQVGAAAVPIQVTQGQNTLQMLVQHMGRLNFSPYLGEHKGVTGAVYLGGQVQDIRRDWQMESETDTSTGTEIGTIHLDEVNSIRGRTVLRQSFTLDGMDRAVLVGAPSKGLRINGIEIPMPAYQDWFAFQTLDISGYVKPGVVNTLEMPYSRSPLNRLELITYLHEGELQDWRMAGTDALLPASWESCNLSEDTPGVTTPGASYGQPVWYRWRFAKPVTAGHHKVNLMLRLTGMSKGTIHVNGHHLGRYWQIGPQEDYKIPVAWLREENELLIFDEEGRTPERVRLLLDEMSRYPWSTVGQ</sequence>
<evidence type="ECO:0000313" key="9">
    <source>
        <dbReference type="Proteomes" id="UP000706031"/>
    </source>
</evidence>
<dbReference type="InterPro" id="IPR017853">
    <property type="entry name" value="GH"/>
</dbReference>
<evidence type="ECO:0000259" key="7">
    <source>
        <dbReference type="Pfam" id="PF21467"/>
    </source>
</evidence>
<dbReference type="InterPro" id="IPR031330">
    <property type="entry name" value="Gly_Hdrlase_35_cat"/>
</dbReference>
<dbReference type="EMBL" id="JACLIC010000039">
    <property type="protein sequence ID" value="MBY0205887.1"/>
    <property type="molecule type" value="Genomic_DNA"/>
</dbReference>
<keyword evidence="2" id="KW-0378">Hydrolase</keyword>